<comment type="similarity">
    <text evidence="1 6">Belongs to the DNA polymerase type-Y family.</text>
</comment>
<dbReference type="HAMAP" id="MF_01113">
    <property type="entry name" value="DNApol_IV"/>
    <property type="match status" value="1"/>
</dbReference>
<dbReference type="GO" id="GO:0005829">
    <property type="term" value="C:cytosol"/>
    <property type="evidence" value="ECO:0007669"/>
    <property type="project" value="TreeGrafter"/>
</dbReference>
<dbReference type="RefSeq" id="WP_250859294.1">
    <property type="nucleotide sequence ID" value="NZ_JAGSOJ010000002.1"/>
</dbReference>
<dbReference type="InterPro" id="IPR036775">
    <property type="entry name" value="DNA_pol_Y-fam_lit_finger_sf"/>
</dbReference>
<evidence type="ECO:0000313" key="8">
    <source>
        <dbReference type="EMBL" id="MCM1990256.1"/>
    </source>
</evidence>
<comment type="cofactor">
    <cofactor evidence="6">
        <name>Mg(2+)</name>
        <dbReference type="ChEBI" id="CHEBI:18420"/>
    </cofactor>
    <text evidence="6">Binds 2 magnesium ions per subunit.</text>
</comment>
<keyword evidence="5 6" id="KW-0239">DNA-directed DNA polymerase</keyword>
<dbReference type="PANTHER" id="PTHR11076:SF35">
    <property type="entry name" value="DNA REPAIR PROTEIN HOMOLOG YOBH"/>
    <property type="match status" value="1"/>
</dbReference>
<gene>
    <name evidence="6" type="primary">dinB</name>
    <name evidence="8" type="ORF">KDK92_10970</name>
</gene>
<keyword evidence="4 6" id="KW-0227">DNA damage</keyword>
<comment type="subunit">
    <text evidence="6">Monomer.</text>
</comment>
<feature type="site" description="Substrate discrimination" evidence="6">
    <location>
        <position position="43"/>
    </location>
</feature>
<keyword evidence="6" id="KW-0234">DNA repair</keyword>
<keyword evidence="6" id="KW-0808">Transferase</keyword>
<accession>A0A9J6P3X0</accession>
<feature type="binding site" evidence="6">
    <location>
        <position position="140"/>
    </location>
    <ligand>
        <name>Mg(2+)</name>
        <dbReference type="ChEBI" id="CHEBI:18420"/>
    </ligand>
</feature>
<dbReference type="EC" id="2.7.7.7" evidence="6"/>
<name>A0A9J6P3X0_9CLOT</name>
<reference evidence="8" key="1">
    <citation type="journal article" date="2021" name="mSystems">
        <title>Bacteria and Archaea Synergistically Convert Glycine Betaine to Biogenic Methane in the Formosa Cold Seep of the South China Sea.</title>
        <authorList>
            <person name="Li L."/>
            <person name="Zhang W."/>
            <person name="Zhang S."/>
            <person name="Song L."/>
            <person name="Sun Q."/>
            <person name="Zhang H."/>
            <person name="Xiang H."/>
            <person name="Dong X."/>
        </authorList>
    </citation>
    <scope>NUCLEOTIDE SEQUENCE</scope>
    <source>
        <strain evidence="8">ZWT</strain>
    </source>
</reference>
<protein>
    <recommendedName>
        <fullName evidence="6">DNA polymerase IV</fullName>
        <shortName evidence="6">Pol IV</shortName>
        <ecNumber evidence="6">2.7.7.7</ecNumber>
    </recommendedName>
</protein>
<dbReference type="Gene3D" id="3.40.1170.60">
    <property type="match status" value="1"/>
</dbReference>
<dbReference type="GO" id="GO:0003887">
    <property type="term" value="F:DNA-directed DNA polymerase activity"/>
    <property type="evidence" value="ECO:0007669"/>
    <property type="project" value="UniProtKB-UniRule"/>
</dbReference>
<comment type="function">
    <text evidence="6">Poorly processive, error-prone DNA polymerase involved in untargeted mutagenesis. Copies undamaged DNA at stalled replication forks, which arise in vivo from mismatched or misaligned primer ends. These misaligned primers can be extended by PolIV. Exhibits no 3'-5' exonuclease (proofreading) activity. May be involved in translesional synthesis, in conjunction with the beta clamp from PolIII.</text>
</comment>
<dbReference type="GO" id="GO:0003684">
    <property type="term" value="F:damaged DNA binding"/>
    <property type="evidence" value="ECO:0007669"/>
    <property type="project" value="InterPro"/>
</dbReference>
<dbReference type="Pfam" id="PF00817">
    <property type="entry name" value="IMS"/>
    <property type="match status" value="1"/>
</dbReference>
<dbReference type="InterPro" id="IPR043502">
    <property type="entry name" value="DNA/RNA_pol_sf"/>
</dbReference>
<dbReference type="PANTHER" id="PTHR11076">
    <property type="entry name" value="DNA REPAIR POLYMERASE UMUC / TRANSFERASE FAMILY MEMBER"/>
    <property type="match status" value="1"/>
</dbReference>
<dbReference type="Gene3D" id="3.30.70.270">
    <property type="match status" value="1"/>
</dbReference>
<dbReference type="Gene3D" id="3.30.1490.100">
    <property type="entry name" value="DNA polymerase, Y-family, little finger domain"/>
    <property type="match status" value="1"/>
</dbReference>
<dbReference type="InterPro" id="IPR043128">
    <property type="entry name" value="Rev_trsase/Diguanyl_cyclase"/>
</dbReference>
<evidence type="ECO:0000256" key="3">
    <source>
        <dbReference type="ARBA" id="ARBA00022695"/>
    </source>
</evidence>
<evidence type="ECO:0000256" key="6">
    <source>
        <dbReference type="HAMAP-Rule" id="MF_01113"/>
    </source>
</evidence>
<keyword evidence="3 6" id="KW-0548">Nucleotidyltransferase</keyword>
<organism evidence="8 9">
    <name type="scientific">Oceanirhabdus seepicola</name>
    <dbReference type="NCBI Taxonomy" id="2828781"/>
    <lineage>
        <taxon>Bacteria</taxon>
        <taxon>Bacillati</taxon>
        <taxon>Bacillota</taxon>
        <taxon>Clostridia</taxon>
        <taxon>Eubacteriales</taxon>
        <taxon>Clostridiaceae</taxon>
        <taxon>Oceanirhabdus</taxon>
    </lineage>
</organism>
<evidence type="ECO:0000256" key="4">
    <source>
        <dbReference type="ARBA" id="ARBA00022763"/>
    </source>
</evidence>
<dbReference type="InterPro" id="IPR017961">
    <property type="entry name" value="DNA_pol_Y-fam_little_finger"/>
</dbReference>
<evidence type="ECO:0000256" key="2">
    <source>
        <dbReference type="ARBA" id="ARBA00022457"/>
    </source>
</evidence>
<dbReference type="InterPro" id="IPR050116">
    <property type="entry name" value="DNA_polymerase-Y"/>
</dbReference>
<comment type="subcellular location">
    <subcellularLocation>
        <location evidence="6">Cytoplasm</location>
    </subcellularLocation>
</comment>
<dbReference type="Pfam" id="PF11799">
    <property type="entry name" value="IMS_C"/>
    <property type="match status" value="1"/>
</dbReference>
<dbReference type="GO" id="GO:0006281">
    <property type="term" value="P:DNA repair"/>
    <property type="evidence" value="ECO:0007669"/>
    <property type="project" value="UniProtKB-UniRule"/>
</dbReference>
<dbReference type="GO" id="GO:0006261">
    <property type="term" value="P:DNA-templated DNA replication"/>
    <property type="evidence" value="ECO:0007669"/>
    <property type="project" value="UniProtKB-UniRule"/>
</dbReference>
<feature type="active site" evidence="6">
    <location>
        <position position="141"/>
    </location>
</feature>
<sequence length="445" mass="50753">MSYASFDNVKDNRYRNNKYEDDLFFKKKSKNRIIFHIDANSAFLSWDAVYRLQHGEGVDLREIPSVVGGDPKSRHGIVLAKSIPAKKFGVQTGESLMEAKIKCPKLTVVPPRFHIYIKSSNAMFDIFSEYTPTIQRYSIDECFLDVSENEDAKRDPYELAIKIKERIKSELGFTVSVGVSNNKLLAKMGSELKKPDASTTLFPQEIENKLWPLPVRELFMVGRATEKKLKTIGINTIGELAQCEVGVLKERMKSHGKLVWEYANGIDHSLVRRENYIEMKGIGNSTTISFDVDTKEEAHMVLMSLVETCSMRLRDSGNICKCITVSIRNSEFINYSHQKVMAYETNCTDDIYIEVIRLFDEMWKREPIRHLGIRLSHLSTSKNRQLTLFDYKDIKKKESLDSVIDGIRMKYGTDAVVRAKFIHSGLKPIRGGAGAESYPVMSSIL</sequence>
<keyword evidence="6" id="KW-0963">Cytoplasm</keyword>
<feature type="binding site" evidence="6">
    <location>
        <position position="38"/>
    </location>
    <ligand>
        <name>Mg(2+)</name>
        <dbReference type="ChEBI" id="CHEBI:18420"/>
    </ligand>
</feature>
<comment type="catalytic activity">
    <reaction evidence="6">
        <text>DNA(n) + a 2'-deoxyribonucleoside 5'-triphosphate = DNA(n+1) + diphosphate</text>
        <dbReference type="Rhea" id="RHEA:22508"/>
        <dbReference type="Rhea" id="RHEA-COMP:17339"/>
        <dbReference type="Rhea" id="RHEA-COMP:17340"/>
        <dbReference type="ChEBI" id="CHEBI:33019"/>
        <dbReference type="ChEBI" id="CHEBI:61560"/>
        <dbReference type="ChEBI" id="CHEBI:173112"/>
        <dbReference type="EC" id="2.7.7.7"/>
    </reaction>
</comment>
<proteinExistence type="inferred from homology"/>
<dbReference type="GO" id="GO:0000287">
    <property type="term" value="F:magnesium ion binding"/>
    <property type="evidence" value="ECO:0007669"/>
    <property type="project" value="UniProtKB-UniRule"/>
</dbReference>
<dbReference type="AlphaFoldDB" id="A0A9J6P3X0"/>
<keyword evidence="6" id="KW-0479">Metal-binding</keyword>
<keyword evidence="2 6" id="KW-0515">Mutator protein</keyword>
<dbReference type="GO" id="GO:0009432">
    <property type="term" value="P:SOS response"/>
    <property type="evidence" value="ECO:0007669"/>
    <property type="project" value="TreeGrafter"/>
</dbReference>
<dbReference type="InterPro" id="IPR024728">
    <property type="entry name" value="PolY_HhH_motif"/>
</dbReference>
<dbReference type="Pfam" id="PF11798">
    <property type="entry name" value="IMS_HHH"/>
    <property type="match status" value="1"/>
</dbReference>
<dbReference type="Proteomes" id="UP001056429">
    <property type="component" value="Unassembled WGS sequence"/>
</dbReference>
<dbReference type="PROSITE" id="PS50173">
    <property type="entry name" value="UMUC"/>
    <property type="match status" value="1"/>
</dbReference>
<keyword evidence="6" id="KW-0460">Magnesium</keyword>
<dbReference type="InterPro" id="IPR022880">
    <property type="entry name" value="DNApol_IV"/>
</dbReference>
<evidence type="ECO:0000256" key="1">
    <source>
        <dbReference type="ARBA" id="ARBA00010945"/>
    </source>
</evidence>
<feature type="domain" description="UmuC" evidence="7">
    <location>
        <begin position="34"/>
        <end position="222"/>
    </location>
</feature>
<evidence type="ECO:0000259" key="7">
    <source>
        <dbReference type="PROSITE" id="PS50173"/>
    </source>
</evidence>
<keyword evidence="6" id="KW-0238">DNA-binding</keyword>
<dbReference type="SUPFAM" id="SSF56672">
    <property type="entry name" value="DNA/RNA polymerases"/>
    <property type="match status" value="1"/>
</dbReference>
<dbReference type="SUPFAM" id="SSF100879">
    <property type="entry name" value="Lesion bypass DNA polymerase (Y-family), little finger domain"/>
    <property type="match status" value="1"/>
</dbReference>
<keyword evidence="6" id="KW-0235">DNA replication</keyword>
<comment type="caution">
    <text evidence="8">The sequence shown here is derived from an EMBL/GenBank/DDBJ whole genome shotgun (WGS) entry which is preliminary data.</text>
</comment>
<dbReference type="CDD" id="cd03586">
    <property type="entry name" value="PolY_Pol_IV_kappa"/>
    <property type="match status" value="1"/>
</dbReference>
<evidence type="ECO:0000256" key="5">
    <source>
        <dbReference type="ARBA" id="ARBA00022932"/>
    </source>
</evidence>
<dbReference type="EMBL" id="JAGSOJ010000002">
    <property type="protein sequence ID" value="MCM1990256.1"/>
    <property type="molecule type" value="Genomic_DNA"/>
</dbReference>
<reference evidence="8" key="2">
    <citation type="submission" date="2021-04" db="EMBL/GenBank/DDBJ databases">
        <authorList>
            <person name="Dong X."/>
        </authorList>
    </citation>
    <scope>NUCLEOTIDE SEQUENCE</scope>
    <source>
        <strain evidence="8">ZWT</strain>
    </source>
</reference>
<evidence type="ECO:0000313" key="9">
    <source>
        <dbReference type="Proteomes" id="UP001056429"/>
    </source>
</evidence>
<dbReference type="InterPro" id="IPR001126">
    <property type="entry name" value="UmuC"/>
</dbReference>
<dbReference type="Gene3D" id="1.10.150.20">
    <property type="entry name" value="5' to 3' exonuclease, C-terminal subdomain"/>
    <property type="match status" value="1"/>
</dbReference>
<dbReference type="GO" id="GO:0042276">
    <property type="term" value="P:error-prone translesion synthesis"/>
    <property type="evidence" value="ECO:0007669"/>
    <property type="project" value="TreeGrafter"/>
</dbReference>
<keyword evidence="9" id="KW-1185">Reference proteome</keyword>